<evidence type="ECO:0000259" key="1">
    <source>
        <dbReference type="Pfam" id="PF08646"/>
    </source>
</evidence>
<reference evidence="2" key="1">
    <citation type="submission" date="2021-08" db="EMBL/GenBank/DDBJ databases">
        <title>WGS assembly of Ceratopteris richardii.</title>
        <authorList>
            <person name="Marchant D.B."/>
            <person name="Chen G."/>
            <person name="Jenkins J."/>
            <person name="Shu S."/>
            <person name="Leebens-Mack J."/>
            <person name="Grimwood J."/>
            <person name="Schmutz J."/>
            <person name="Soltis P."/>
            <person name="Soltis D."/>
            <person name="Chen Z.-H."/>
        </authorList>
    </citation>
    <scope>NUCLEOTIDE SEQUENCE</scope>
    <source>
        <strain evidence="2">Whitten #5841</strain>
        <tissue evidence="2">Leaf</tissue>
    </source>
</reference>
<dbReference type="OMA" id="SIRIQYI"/>
<dbReference type="Pfam" id="PF08646">
    <property type="entry name" value="Rep_fac-A_C"/>
    <property type="match status" value="1"/>
</dbReference>
<dbReference type="InterPro" id="IPR012340">
    <property type="entry name" value="NA-bd_OB-fold"/>
</dbReference>
<dbReference type="EMBL" id="CM035409">
    <property type="protein sequence ID" value="KAH7440168.1"/>
    <property type="molecule type" value="Genomic_DNA"/>
</dbReference>
<comment type="caution">
    <text evidence="2">The sequence shown here is derived from an EMBL/GenBank/DDBJ whole genome shotgun (WGS) entry which is preliminary data.</text>
</comment>
<feature type="domain" description="Replication factor A C-terminal" evidence="1">
    <location>
        <begin position="1"/>
        <end position="67"/>
    </location>
</feature>
<dbReference type="Proteomes" id="UP000825935">
    <property type="component" value="Chromosome 4"/>
</dbReference>
<dbReference type="SUPFAM" id="SSF50249">
    <property type="entry name" value="Nucleic acid-binding proteins"/>
    <property type="match status" value="1"/>
</dbReference>
<dbReference type="OrthoDB" id="1751331at2759"/>
<organism evidence="2 3">
    <name type="scientific">Ceratopteris richardii</name>
    <name type="common">Triangle waterfern</name>
    <dbReference type="NCBI Taxonomy" id="49495"/>
    <lineage>
        <taxon>Eukaryota</taxon>
        <taxon>Viridiplantae</taxon>
        <taxon>Streptophyta</taxon>
        <taxon>Embryophyta</taxon>
        <taxon>Tracheophyta</taxon>
        <taxon>Polypodiopsida</taxon>
        <taxon>Polypodiidae</taxon>
        <taxon>Polypodiales</taxon>
        <taxon>Pteridineae</taxon>
        <taxon>Pteridaceae</taxon>
        <taxon>Parkerioideae</taxon>
        <taxon>Ceratopteris</taxon>
    </lineage>
</organism>
<sequence length="78" mass="9275">MSADKLSELRSQDVESKVYSRELEKVTWVPYVLRISVLQTEYMNEKRQHITIRSLSSVNWEHESKYLLEQIASMKKEA</sequence>
<protein>
    <recommendedName>
        <fullName evidence="1">Replication factor A C-terminal domain-containing protein</fullName>
    </recommendedName>
</protein>
<evidence type="ECO:0000313" key="3">
    <source>
        <dbReference type="Proteomes" id="UP000825935"/>
    </source>
</evidence>
<evidence type="ECO:0000313" key="2">
    <source>
        <dbReference type="EMBL" id="KAH7440168.1"/>
    </source>
</evidence>
<dbReference type="AlphaFoldDB" id="A0A8T2UZM1"/>
<keyword evidence="3" id="KW-1185">Reference proteome</keyword>
<dbReference type="Gene3D" id="2.40.50.140">
    <property type="entry name" value="Nucleic acid-binding proteins"/>
    <property type="match status" value="1"/>
</dbReference>
<name>A0A8T2UZM1_CERRI</name>
<proteinExistence type="predicted"/>
<dbReference type="InterPro" id="IPR013955">
    <property type="entry name" value="Rep_factor-A_C"/>
</dbReference>
<accession>A0A8T2UZM1</accession>
<gene>
    <name evidence="2" type="ORF">KP509_04G094800</name>
</gene>